<evidence type="ECO:0000313" key="5">
    <source>
        <dbReference type="EMBL" id="CBY24822.1"/>
    </source>
</evidence>
<dbReference type="Proteomes" id="UP000001307">
    <property type="component" value="Unassembled WGS sequence"/>
</dbReference>
<dbReference type="SMART" id="SM00455">
    <property type="entry name" value="RBD"/>
    <property type="match status" value="2"/>
</dbReference>
<dbReference type="GO" id="GO:0005096">
    <property type="term" value="F:GTPase activator activity"/>
    <property type="evidence" value="ECO:0007669"/>
    <property type="project" value="UniProtKB-KW"/>
</dbReference>
<dbReference type="InterPro" id="IPR036305">
    <property type="entry name" value="RGS_sf"/>
</dbReference>
<dbReference type="InterPro" id="IPR046995">
    <property type="entry name" value="RGS10/12/14-like"/>
</dbReference>
<sequence length="690" mass="76736">MDPPFIHNSSQDDLLLEKRNRRQRRASSDLLQSPVETKHKSPSKTSLLSKLSFSTELLANSKALSMSHQSVLSDTSNPSESGSQGHISRWAISLDAVLQDELGIAAISSFLRKEYSEENIQFWLECSRLELETDQEIVSARVQDIISRFIGPDAESPVNIPDHLSQKALAEAHDPKPTSFVPQKEAIYNLMKFDSYSRFLRNELYAKLIELELEGHQITTEDIRRIENGQSPVRKKDKRKSTLQKLIGRKTELFAVEPRRNDKARSSIMRRKTKDKEMGSSSTLSSAHSSTSSIELEADDAKFNGTVCHIHFSDGGSTTIALKTGVPARSLLNNVASRRGLSPGCIDWLLLNEGSNTDSLSLDADSMCLSGRHIRGELRVTFRLDIVHIKRSIGIRSKIHKPVSEVLQPIMARYIPERTLSQVVVRLAGTKLPVNMMDPVSTLKEQRVVLELKENEFRKPVEPKRPKSDVQQSALDLLRRRRDSLGIRKRSRSRESGLNRISAVNIGIEEQDPNKAKVDFDNRLSLGGQGQLQDQRGLLNKNDLILPDFLRPAETADKENNKDNFDLDARIPTHEEADELFGGSIGDGPGGSHGLDGAFGGSSISLAFTETSSCSSSILRDSTNDLPFPVERKRLQKLSTSEDSNGNEQPSNSNSSEIVRKRTSLTQADLIDLPSPPKAKRSSTPQTTVV</sequence>
<dbReference type="PANTHER" id="PTHR45945:SF3">
    <property type="entry name" value="REGULATOR OF G-PROTEIN SIGNALING LOCO"/>
    <property type="match status" value="1"/>
</dbReference>
<name>E4XK46_OIKDI</name>
<keyword evidence="6" id="KW-1185">Reference proteome</keyword>
<dbReference type="InterPro" id="IPR003116">
    <property type="entry name" value="RBD_dom"/>
</dbReference>
<dbReference type="Gene3D" id="1.10.196.10">
    <property type="match status" value="1"/>
</dbReference>
<dbReference type="Gene3D" id="1.10.167.10">
    <property type="entry name" value="Regulator of G-protein Signalling 4, domain 2"/>
    <property type="match status" value="1"/>
</dbReference>
<dbReference type="InterPro" id="IPR044926">
    <property type="entry name" value="RGS_subdomain_2"/>
</dbReference>
<dbReference type="SUPFAM" id="SSF54236">
    <property type="entry name" value="Ubiquitin-like"/>
    <property type="match status" value="1"/>
</dbReference>
<dbReference type="Pfam" id="PF02196">
    <property type="entry name" value="RBD"/>
    <property type="match status" value="1"/>
</dbReference>
<dbReference type="PANTHER" id="PTHR45945">
    <property type="entry name" value="REGULATOR OF G-PROTEIN SIGNALING LOCO"/>
    <property type="match status" value="1"/>
</dbReference>
<evidence type="ECO:0000256" key="2">
    <source>
        <dbReference type="SAM" id="MobiDB-lite"/>
    </source>
</evidence>
<dbReference type="GO" id="GO:0007165">
    <property type="term" value="P:signal transduction"/>
    <property type="evidence" value="ECO:0007669"/>
    <property type="project" value="InterPro"/>
</dbReference>
<gene>
    <name evidence="5" type="ORF">GSOID_T00012995001</name>
</gene>
<evidence type="ECO:0000259" key="4">
    <source>
        <dbReference type="PROSITE" id="PS50898"/>
    </source>
</evidence>
<feature type="compositionally biased region" description="Polar residues" evidence="2">
    <location>
        <begin position="638"/>
        <end position="657"/>
    </location>
</feature>
<dbReference type="InterPro" id="IPR016137">
    <property type="entry name" value="RGS"/>
</dbReference>
<evidence type="ECO:0008006" key="7">
    <source>
        <dbReference type="Google" id="ProtNLM"/>
    </source>
</evidence>
<dbReference type="InterPro" id="IPR024066">
    <property type="entry name" value="RGS_subdom1/3"/>
</dbReference>
<dbReference type="OrthoDB" id="10266999at2759"/>
<dbReference type="PROSITE" id="PS50132">
    <property type="entry name" value="RGS"/>
    <property type="match status" value="1"/>
</dbReference>
<protein>
    <recommendedName>
        <fullName evidence="7">RGS domain-containing protein</fullName>
    </recommendedName>
</protein>
<keyword evidence="1" id="KW-0343">GTPase activation</keyword>
<dbReference type="FunCoup" id="E4XK46">
    <property type="interactions" value="8"/>
</dbReference>
<dbReference type="SMART" id="SM00315">
    <property type="entry name" value="RGS"/>
    <property type="match status" value="1"/>
</dbReference>
<feature type="region of interest" description="Disordered" evidence="2">
    <location>
        <begin position="19"/>
        <end position="43"/>
    </location>
</feature>
<dbReference type="GO" id="GO:0005737">
    <property type="term" value="C:cytoplasm"/>
    <property type="evidence" value="ECO:0007669"/>
    <property type="project" value="TreeGrafter"/>
</dbReference>
<reference evidence="5 6" key="1">
    <citation type="journal article" date="2010" name="Science">
        <title>Plasticity of animal genome architecture unmasked by rapid evolution of a pelagic tunicate.</title>
        <authorList>
            <person name="Denoeud F."/>
            <person name="Henriet S."/>
            <person name="Mungpakdee S."/>
            <person name="Aury J.M."/>
            <person name="Da Silva C."/>
            <person name="Brinkmann H."/>
            <person name="Mikhaleva J."/>
            <person name="Olsen L.C."/>
            <person name="Jubin C."/>
            <person name="Canestro C."/>
            <person name="Bouquet J.M."/>
            <person name="Danks G."/>
            <person name="Poulain J."/>
            <person name="Campsteijn C."/>
            <person name="Adamski M."/>
            <person name="Cross I."/>
            <person name="Yadetie F."/>
            <person name="Muffato M."/>
            <person name="Louis A."/>
            <person name="Butcher S."/>
            <person name="Tsagkogeorga G."/>
            <person name="Konrad A."/>
            <person name="Singh S."/>
            <person name="Jensen M.F."/>
            <person name="Cong E.H."/>
            <person name="Eikeseth-Otteraa H."/>
            <person name="Noel B."/>
            <person name="Anthouard V."/>
            <person name="Porcel B.M."/>
            <person name="Kachouri-Lafond R."/>
            <person name="Nishino A."/>
            <person name="Ugolini M."/>
            <person name="Chourrout P."/>
            <person name="Nishida H."/>
            <person name="Aasland R."/>
            <person name="Huzurbazar S."/>
            <person name="Westhof E."/>
            <person name="Delsuc F."/>
            <person name="Lehrach H."/>
            <person name="Reinhardt R."/>
            <person name="Weissenbach J."/>
            <person name="Roy S.W."/>
            <person name="Artiguenave F."/>
            <person name="Postlethwait J.H."/>
            <person name="Manak J.R."/>
            <person name="Thompson E.M."/>
            <person name="Jaillon O."/>
            <person name="Du Pasquier L."/>
            <person name="Boudinot P."/>
            <person name="Liberles D.A."/>
            <person name="Volff J.N."/>
            <person name="Philippe H."/>
            <person name="Lenhard B."/>
            <person name="Roest Crollius H."/>
            <person name="Wincker P."/>
            <person name="Chourrout D."/>
        </authorList>
    </citation>
    <scope>NUCLEOTIDE SEQUENCE [LARGE SCALE GENOMIC DNA]</scope>
</reference>
<dbReference type="PROSITE" id="PS50898">
    <property type="entry name" value="RBD"/>
    <property type="match status" value="1"/>
</dbReference>
<feature type="compositionally biased region" description="Low complexity" evidence="2">
    <location>
        <begin position="280"/>
        <end position="292"/>
    </location>
</feature>
<feature type="domain" description="RBD" evidence="4">
    <location>
        <begin position="306"/>
        <end position="379"/>
    </location>
</feature>
<dbReference type="Gene3D" id="3.10.20.90">
    <property type="entry name" value="Phosphatidylinositol 3-kinase Catalytic Subunit, Chain A, domain 1"/>
    <property type="match status" value="1"/>
</dbReference>
<dbReference type="GO" id="GO:0005886">
    <property type="term" value="C:plasma membrane"/>
    <property type="evidence" value="ECO:0007669"/>
    <property type="project" value="TreeGrafter"/>
</dbReference>
<organism evidence="5 6">
    <name type="scientific">Oikopleura dioica</name>
    <name type="common">Tunicate</name>
    <dbReference type="NCBI Taxonomy" id="34765"/>
    <lineage>
        <taxon>Eukaryota</taxon>
        <taxon>Metazoa</taxon>
        <taxon>Chordata</taxon>
        <taxon>Tunicata</taxon>
        <taxon>Appendicularia</taxon>
        <taxon>Copelata</taxon>
        <taxon>Oikopleuridae</taxon>
        <taxon>Oikopleura</taxon>
    </lineage>
</organism>
<evidence type="ECO:0000313" key="6">
    <source>
        <dbReference type="Proteomes" id="UP000001307"/>
    </source>
</evidence>
<dbReference type="Pfam" id="PF00615">
    <property type="entry name" value="RGS"/>
    <property type="match status" value="1"/>
</dbReference>
<evidence type="ECO:0000256" key="1">
    <source>
        <dbReference type="ARBA" id="ARBA00022468"/>
    </source>
</evidence>
<feature type="domain" description="RGS" evidence="3">
    <location>
        <begin position="93"/>
        <end position="209"/>
    </location>
</feature>
<feature type="region of interest" description="Disordered" evidence="2">
    <location>
        <begin position="638"/>
        <end position="690"/>
    </location>
</feature>
<dbReference type="EMBL" id="FN653063">
    <property type="protein sequence ID" value="CBY24822.1"/>
    <property type="molecule type" value="Genomic_DNA"/>
</dbReference>
<accession>E4XK46</accession>
<dbReference type="InterPro" id="IPR029071">
    <property type="entry name" value="Ubiquitin-like_domsf"/>
</dbReference>
<proteinExistence type="predicted"/>
<dbReference type="PRINTS" id="PR01301">
    <property type="entry name" value="RGSPROTEIN"/>
</dbReference>
<dbReference type="GO" id="GO:0005634">
    <property type="term" value="C:nucleus"/>
    <property type="evidence" value="ECO:0007669"/>
    <property type="project" value="TreeGrafter"/>
</dbReference>
<dbReference type="GO" id="GO:0008277">
    <property type="term" value="P:regulation of G protein-coupled receptor signaling pathway"/>
    <property type="evidence" value="ECO:0007669"/>
    <property type="project" value="TreeGrafter"/>
</dbReference>
<dbReference type="SUPFAM" id="SSF48097">
    <property type="entry name" value="Regulator of G-protein signaling, RGS"/>
    <property type="match status" value="1"/>
</dbReference>
<dbReference type="InParanoid" id="E4XK46"/>
<evidence type="ECO:0000259" key="3">
    <source>
        <dbReference type="PROSITE" id="PS50132"/>
    </source>
</evidence>
<dbReference type="AlphaFoldDB" id="E4XK46"/>
<feature type="region of interest" description="Disordered" evidence="2">
    <location>
        <begin position="258"/>
        <end position="292"/>
    </location>
</feature>